<sequence>MFALPRILAAALFATTTASLAIFPAGASRADGPKDNIADNVRPVPPVGNTIPDADADEIKKGLAELQQLIKDIGKHDLLPDVQVYEKAVRWALDYKEIYDGKGAKPATNVKKVLAAGLERAKQLKGGQAPWATQTGSVVRAYTSKIDGSVQPYWLIVPKDYDFTAKTKHRLDFWWHGRFENVVEAGFMANSPGTGGIIPAPGALILHPFGRFSNANKFAGEIDTFECLEHAKKHYCIDESRLVARGFSMGGAACWQYAVHYPTLWAANAPGAGFSETPEFLKVFQQEKLEPTWYEQKLWHMYNATDTAVNIFNLPTVAYSGEVDSQKQAADVMAREMKKVGLELTHIIGPKTGHSYEKGAKAEVNKQIDAFVEKGKPAKPSEIKFTTYTLRYNQCGWVEITGLEKHWSEAKVTGKTADGTYELTTRGVSAFNITTHERDIVVKIDGKTVLTEMGIPTDKPRVKRFVKVIGRWAVPGNLPDELKKAPGLQGPIDDAFMDSFVMVKPTGKAANEKIGAWVAKEMKHAVEHWQKQFRGGAPVKNDTEVTDADIKNSNLVLWGDPSSNAVLAKIADKLPVKWTNKGVVVGKDTYDAGTHVPVLIYPNPLNPKKYVVLNSGFTFREYDYLNNARQVSKLPDYAVIDVTTPPNSRYPGKVTRAGFFGEKWELLENDGK</sequence>
<dbReference type="EMBL" id="LR593886">
    <property type="protein sequence ID" value="VTR92404.1"/>
    <property type="molecule type" value="Genomic_DNA"/>
</dbReference>
<evidence type="ECO:0000256" key="1">
    <source>
        <dbReference type="ARBA" id="ARBA00022729"/>
    </source>
</evidence>
<dbReference type="Gene3D" id="3.40.50.1820">
    <property type="entry name" value="alpha/beta hydrolase"/>
    <property type="match status" value="1"/>
</dbReference>
<dbReference type="RefSeq" id="WP_162667276.1">
    <property type="nucleotide sequence ID" value="NZ_LR593886.1"/>
</dbReference>
<accession>A0A6P2CXD0</accession>
<protein>
    <recommendedName>
        <fullName evidence="4">Peptidase S9 prolyl oligopeptidase catalytic domain-containing protein</fullName>
    </recommendedName>
</protein>
<feature type="domain" description="Peptidase S9 prolyl oligopeptidase catalytic" evidence="4">
    <location>
        <begin position="223"/>
        <end position="373"/>
    </location>
</feature>
<evidence type="ECO:0000256" key="2">
    <source>
        <dbReference type="SAM" id="MobiDB-lite"/>
    </source>
</evidence>
<dbReference type="InterPro" id="IPR050955">
    <property type="entry name" value="Plant_Biomass_Hydrol_Est"/>
</dbReference>
<dbReference type="Proteomes" id="UP000464178">
    <property type="component" value="Chromosome"/>
</dbReference>
<dbReference type="InterPro" id="IPR029058">
    <property type="entry name" value="AB_hydrolase_fold"/>
</dbReference>
<evidence type="ECO:0000313" key="5">
    <source>
        <dbReference type="EMBL" id="VTR92404.1"/>
    </source>
</evidence>
<dbReference type="PANTHER" id="PTHR43037:SF1">
    <property type="entry name" value="BLL1128 PROTEIN"/>
    <property type="match status" value="1"/>
</dbReference>
<dbReference type="Pfam" id="PF00326">
    <property type="entry name" value="Peptidase_S9"/>
    <property type="match status" value="1"/>
</dbReference>
<keyword evidence="6" id="KW-1185">Reference proteome</keyword>
<feature type="signal peptide" evidence="3">
    <location>
        <begin position="1"/>
        <end position="21"/>
    </location>
</feature>
<evidence type="ECO:0000256" key="3">
    <source>
        <dbReference type="SAM" id="SignalP"/>
    </source>
</evidence>
<dbReference type="InterPro" id="IPR001375">
    <property type="entry name" value="Peptidase_S9_cat"/>
</dbReference>
<reference evidence="5 6" key="1">
    <citation type="submission" date="2019-05" db="EMBL/GenBank/DDBJ databases">
        <authorList>
            <consortium name="Science for Life Laboratories"/>
        </authorList>
    </citation>
    <scope>NUCLEOTIDE SEQUENCE [LARGE SCALE GENOMIC DNA]</scope>
    <source>
        <strain evidence="5">Soil9</strain>
    </source>
</reference>
<dbReference type="KEGG" id="gms:SOIL9_53100"/>
<feature type="chain" id="PRO_5026774051" description="Peptidase S9 prolyl oligopeptidase catalytic domain-containing protein" evidence="3">
    <location>
        <begin position="22"/>
        <end position="672"/>
    </location>
</feature>
<proteinExistence type="predicted"/>
<evidence type="ECO:0000313" key="6">
    <source>
        <dbReference type="Proteomes" id="UP000464178"/>
    </source>
</evidence>
<feature type="region of interest" description="Disordered" evidence="2">
    <location>
        <begin position="33"/>
        <end position="53"/>
    </location>
</feature>
<keyword evidence="1 3" id="KW-0732">Signal</keyword>
<dbReference type="GO" id="GO:0008236">
    <property type="term" value="F:serine-type peptidase activity"/>
    <property type="evidence" value="ECO:0007669"/>
    <property type="project" value="InterPro"/>
</dbReference>
<organism evidence="5 6">
    <name type="scientific">Gemmata massiliana</name>
    <dbReference type="NCBI Taxonomy" id="1210884"/>
    <lineage>
        <taxon>Bacteria</taxon>
        <taxon>Pseudomonadati</taxon>
        <taxon>Planctomycetota</taxon>
        <taxon>Planctomycetia</taxon>
        <taxon>Gemmatales</taxon>
        <taxon>Gemmataceae</taxon>
        <taxon>Gemmata</taxon>
    </lineage>
</organism>
<dbReference type="GO" id="GO:0006508">
    <property type="term" value="P:proteolysis"/>
    <property type="evidence" value="ECO:0007669"/>
    <property type="project" value="InterPro"/>
</dbReference>
<dbReference type="SUPFAM" id="SSF53474">
    <property type="entry name" value="alpha/beta-Hydrolases"/>
    <property type="match status" value="1"/>
</dbReference>
<gene>
    <name evidence="5" type="ORF">SOIL9_53100</name>
</gene>
<dbReference type="AlphaFoldDB" id="A0A6P2CXD0"/>
<name>A0A6P2CXD0_9BACT</name>
<dbReference type="PANTHER" id="PTHR43037">
    <property type="entry name" value="UNNAMED PRODUCT-RELATED"/>
    <property type="match status" value="1"/>
</dbReference>
<evidence type="ECO:0000259" key="4">
    <source>
        <dbReference type="Pfam" id="PF00326"/>
    </source>
</evidence>